<dbReference type="SMART" id="SM00382">
    <property type="entry name" value="AAA"/>
    <property type="match status" value="1"/>
</dbReference>
<dbReference type="NCBIfam" id="TIGR01443">
    <property type="entry name" value="intein_Cterm"/>
    <property type="match status" value="1"/>
</dbReference>
<comment type="similarity">
    <text evidence="1 16">Belongs to the helicase family. DnaB subfamily.</text>
</comment>
<dbReference type="InterPro" id="IPR003593">
    <property type="entry name" value="AAA+_ATPase"/>
</dbReference>
<dbReference type="InterPro" id="IPR027417">
    <property type="entry name" value="P-loop_NTPase"/>
</dbReference>
<evidence type="ECO:0000313" key="19">
    <source>
        <dbReference type="EMBL" id="SMP16007.1"/>
    </source>
</evidence>
<dbReference type="CDD" id="cd00984">
    <property type="entry name" value="DnaB_C"/>
    <property type="match status" value="1"/>
</dbReference>
<dbReference type="InterPro" id="IPR036185">
    <property type="entry name" value="DNA_heli_DnaB-like_N_sf"/>
</dbReference>
<dbReference type="RefSeq" id="WP_283400911.1">
    <property type="nucleotide sequence ID" value="NZ_FXUB01000004.1"/>
</dbReference>
<dbReference type="PROSITE" id="PS50162">
    <property type="entry name" value="RECA_2"/>
    <property type="match status" value="1"/>
</dbReference>
<keyword evidence="2 16" id="KW-0639">Primosome</keyword>
<dbReference type="PROSITE" id="PS51199">
    <property type="entry name" value="SF4_HELICASE"/>
    <property type="match status" value="2"/>
</dbReference>
<dbReference type="InterPro" id="IPR007692">
    <property type="entry name" value="DNA_helicase_DnaB"/>
</dbReference>
<keyword evidence="7 16" id="KW-0347">Helicase</keyword>
<dbReference type="NCBIfam" id="TIGR00665">
    <property type="entry name" value="DnaB"/>
    <property type="match status" value="1"/>
</dbReference>
<dbReference type="CDD" id="cd00081">
    <property type="entry name" value="Hint"/>
    <property type="match status" value="1"/>
</dbReference>
<evidence type="ECO:0000259" key="17">
    <source>
        <dbReference type="PROSITE" id="PS50162"/>
    </source>
</evidence>
<keyword evidence="20" id="KW-1185">Reference proteome</keyword>
<dbReference type="SUPFAM" id="SSF51294">
    <property type="entry name" value="Hedgehog/intein (Hint) domain"/>
    <property type="match status" value="1"/>
</dbReference>
<keyword evidence="11 16" id="KW-0238">DNA-binding</keyword>
<evidence type="ECO:0000256" key="15">
    <source>
        <dbReference type="NCBIfam" id="TIGR00665"/>
    </source>
</evidence>
<dbReference type="Gene3D" id="3.40.50.300">
    <property type="entry name" value="P-loop containing nucleotide triphosphate hydrolases"/>
    <property type="match status" value="2"/>
</dbReference>
<proteinExistence type="inferred from homology"/>
<evidence type="ECO:0000256" key="7">
    <source>
        <dbReference type="ARBA" id="ARBA00022806"/>
    </source>
</evidence>
<feature type="domain" description="SF4 helicase" evidence="18">
    <location>
        <begin position="518"/>
        <end position="580"/>
    </location>
</feature>
<dbReference type="InterPro" id="IPR003586">
    <property type="entry name" value="Hint_dom_C"/>
</dbReference>
<comment type="caution">
    <text evidence="19">The sequence shown here is derived from an EMBL/GenBank/DDBJ whole genome shotgun (WGS) entry which is preliminary data.</text>
</comment>
<accession>A0ABY1NSU4</accession>
<dbReference type="InterPro" id="IPR007693">
    <property type="entry name" value="DNA_helicase_DnaB-like_N"/>
</dbReference>
<dbReference type="InterPro" id="IPR016136">
    <property type="entry name" value="DNA_helicase_N/primase_C"/>
</dbReference>
<reference evidence="19 20" key="1">
    <citation type="submission" date="2017-05" db="EMBL/GenBank/DDBJ databases">
        <authorList>
            <person name="Varghese N."/>
            <person name="Submissions S."/>
        </authorList>
    </citation>
    <scope>NUCLEOTIDE SEQUENCE [LARGE SCALE GENOMIC DNA]</scope>
    <source>
        <strain evidence="19 20">DSM 15522</strain>
    </source>
</reference>
<dbReference type="PANTHER" id="PTHR30153">
    <property type="entry name" value="REPLICATIVE DNA HELICASE DNAB"/>
    <property type="match status" value="1"/>
</dbReference>
<gene>
    <name evidence="19" type="ORF">SAMN06265339_1465</name>
</gene>
<keyword evidence="9 16" id="KW-0067">ATP-binding</keyword>
<keyword evidence="12" id="KW-0413">Isomerase</keyword>
<feature type="domain" description="SF4 helicase" evidence="18">
    <location>
        <begin position="174"/>
        <end position="378"/>
    </location>
</feature>
<dbReference type="InterPro" id="IPR007694">
    <property type="entry name" value="DNA_helicase_DnaB-like_C"/>
</dbReference>
<evidence type="ECO:0000259" key="18">
    <source>
        <dbReference type="PROSITE" id="PS51199"/>
    </source>
</evidence>
<evidence type="ECO:0000256" key="10">
    <source>
        <dbReference type="ARBA" id="ARBA00023000"/>
    </source>
</evidence>
<evidence type="ECO:0000256" key="2">
    <source>
        <dbReference type="ARBA" id="ARBA00022515"/>
    </source>
</evidence>
<evidence type="ECO:0000256" key="5">
    <source>
        <dbReference type="ARBA" id="ARBA00022741"/>
    </source>
</evidence>
<keyword evidence="4" id="KW-0677">Repeat</keyword>
<dbReference type="InterPro" id="IPR030934">
    <property type="entry name" value="Intein_C"/>
</dbReference>
<dbReference type="InterPro" id="IPR006141">
    <property type="entry name" value="Intein_N"/>
</dbReference>
<dbReference type="SMART" id="SM00306">
    <property type="entry name" value="HintN"/>
    <property type="match status" value="1"/>
</dbReference>
<dbReference type="PROSITE" id="PS50817">
    <property type="entry name" value="INTEIN_N_TER"/>
    <property type="match status" value="1"/>
</dbReference>
<comment type="catalytic activity">
    <reaction evidence="14 16">
        <text>ATP + H2O = ADP + phosphate + H(+)</text>
        <dbReference type="Rhea" id="RHEA:13065"/>
        <dbReference type="ChEBI" id="CHEBI:15377"/>
        <dbReference type="ChEBI" id="CHEBI:15378"/>
        <dbReference type="ChEBI" id="CHEBI:30616"/>
        <dbReference type="ChEBI" id="CHEBI:43474"/>
        <dbReference type="ChEBI" id="CHEBI:456216"/>
        <dbReference type="EC" id="5.6.2.3"/>
    </reaction>
</comment>
<dbReference type="PRINTS" id="PR00379">
    <property type="entry name" value="INTEIN"/>
</dbReference>
<dbReference type="Pfam" id="PF00772">
    <property type="entry name" value="DnaB"/>
    <property type="match status" value="1"/>
</dbReference>
<dbReference type="GO" id="GO:0004386">
    <property type="term" value="F:helicase activity"/>
    <property type="evidence" value="ECO:0007669"/>
    <property type="project" value="UniProtKB-KW"/>
</dbReference>
<sequence length="623" mass="70674">MKLYDLEAEYSVLGSMIVQPSFVFKGIELLKPDDFFRQEHRVFFKFIRDLVAEGYTEAKFNEISFKDELVKRNLLDKVGGEEHLSLLIEFALDSFEKFESACSVVKDKALLRKILDVAKFVNEKIEEMPDPDLLIDQLEKKVFSLSEEKITNTLVHVGEIIPEIVKKVEELAARREMVTGIPTGFYELDRMTSGLHESDLVIIAARPSMGKTAFALSIAYNVAVKEGRSVAFFSLEMSKEQIVTRLISQDSKIPLHNIRTGYLRPHEIDAFLESADRIKEAPLYIDDTPGISILEMRAKARRLKAEKGLDLVVVDYLQLMRGIKRTESRQQEVSEISRSLKALAKELNVPVIALSQLSRQVEHRADKRPQLSDLRESGCLTGDTLIIDADTGKRIPIKELVGKSFNTIALDADLKLKKFRVTRVFPSGRKKVFLLKTRSGREIKASANHPFLKVSGWVRLDELKVGDKIAVPCSSSIDAGILWDEVVEIKELGVEEVYDMTVPEVHNFVANDVIVHNSIEQDADVVMFIHRPEVYKKNPDPEEQGMAEIIVAKQRNGPTGTIPLAFIKEFARFENVEGKGFVQEEMKREAEETQAFVQEEEPVIDEGIEDFNFEDADDYGFDF</sequence>
<keyword evidence="8" id="KW-0068">Autocatalytic cleavage</keyword>
<dbReference type="Gene3D" id="1.10.860.10">
    <property type="entry name" value="DNAb Helicase, Chain A"/>
    <property type="match status" value="1"/>
</dbReference>
<keyword evidence="10" id="KW-0651">Protein splicing</keyword>
<evidence type="ECO:0000256" key="4">
    <source>
        <dbReference type="ARBA" id="ARBA00022737"/>
    </source>
</evidence>
<dbReference type="InterPro" id="IPR003587">
    <property type="entry name" value="Hint_dom_N"/>
</dbReference>
<dbReference type="SMART" id="SM00305">
    <property type="entry name" value="HintC"/>
    <property type="match status" value="1"/>
</dbReference>
<evidence type="ECO:0000256" key="12">
    <source>
        <dbReference type="ARBA" id="ARBA00023235"/>
    </source>
</evidence>
<evidence type="ECO:0000313" key="20">
    <source>
        <dbReference type="Proteomes" id="UP001157911"/>
    </source>
</evidence>
<evidence type="ECO:0000256" key="13">
    <source>
        <dbReference type="ARBA" id="ARBA00044940"/>
    </source>
</evidence>
<dbReference type="InterPro" id="IPR020588">
    <property type="entry name" value="RecA_ATP-bd"/>
</dbReference>
<dbReference type="InterPro" id="IPR036844">
    <property type="entry name" value="Hint_dom_sf"/>
</dbReference>
<dbReference type="Pfam" id="PF14890">
    <property type="entry name" value="Intein_splicing"/>
    <property type="match status" value="1"/>
</dbReference>
<evidence type="ECO:0000256" key="14">
    <source>
        <dbReference type="ARBA" id="ARBA00048954"/>
    </source>
</evidence>
<keyword evidence="5 16" id="KW-0547">Nucleotide-binding</keyword>
<dbReference type="InterPro" id="IPR006142">
    <property type="entry name" value="INTEIN"/>
</dbReference>
<dbReference type="SUPFAM" id="SSF48024">
    <property type="entry name" value="N-terminal domain of DnaB helicase"/>
    <property type="match status" value="1"/>
</dbReference>
<evidence type="ECO:0000256" key="9">
    <source>
        <dbReference type="ARBA" id="ARBA00022840"/>
    </source>
</evidence>
<dbReference type="PROSITE" id="PS50818">
    <property type="entry name" value="INTEIN_C_TER"/>
    <property type="match status" value="1"/>
</dbReference>
<evidence type="ECO:0000256" key="1">
    <source>
        <dbReference type="ARBA" id="ARBA00008428"/>
    </source>
</evidence>
<keyword evidence="6 16" id="KW-0378">Hydrolase</keyword>
<dbReference type="EC" id="5.6.2.3" evidence="15 16"/>
<evidence type="ECO:0000256" key="3">
    <source>
        <dbReference type="ARBA" id="ARBA00022705"/>
    </source>
</evidence>
<evidence type="ECO:0000256" key="16">
    <source>
        <dbReference type="RuleBase" id="RU362085"/>
    </source>
</evidence>
<evidence type="ECO:0000256" key="11">
    <source>
        <dbReference type="ARBA" id="ARBA00023125"/>
    </source>
</evidence>
<dbReference type="Gene3D" id="2.170.16.10">
    <property type="entry name" value="Hedgehog/Intein (Hint) domain"/>
    <property type="match status" value="1"/>
</dbReference>
<evidence type="ECO:0000256" key="8">
    <source>
        <dbReference type="ARBA" id="ARBA00022813"/>
    </source>
</evidence>
<name>A0ABY1NSU4_9BACT</name>
<keyword evidence="3 16" id="KW-0235">DNA replication</keyword>
<comment type="function">
    <text evidence="13 16">The intein is an endonuclease.</text>
</comment>
<protein>
    <recommendedName>
        <fullName evidence="15 16">Replicative DNA helicase</fullName>
        <ecNumber evidence="15 16">5.6.2.3</ecNumber>
    </recommendedName>
</protein>
<dbReference type="NCBIfam" id="TIGR01445">
    <property type="entry name" value="intein_Nterm"/>
    <property type="match status" value="1"/>
</dbReference>
<comment type="function">
    <text evidence="16">The main replicative DNA helicase, it participates in initiation and elongation during chromosome replication. Travels ahead of the DNA replisome, separating dsDNA into templates for DNA synthesis. A processive ATP-dependent 5'-3' DNA helicase it has DNA-dependent ATPase activity.</text>
</comment>
<dbReference type="PANTHER" id="PTHR30153:SF2">
    <property type="entry name" value="REPLICATIVE DNA HELICASE"/>
    <property type="match status" value="1"/>
</dbReference>
<evidence type="ECO:0000256" key="6">
    <source>
        <dbReference type="ARBA" id="ARBA00022801"/>
    </source>
</evidence>
<feature type="domain" description="RecA family profile 1" evidence="17">
    <location>
        <begin position="177"/>
        <end position="357"/>
    </location>
</feature>
<dbReference type="SUPFAM" id="SSF52540">
    <property type="entry name" value="P-loop containing nucleoside triphosphate hydrolases"/>
    <property type="match status" value="2"/>
</dbReference>
<dbReference type="Pfam" id="PF03796">
    <property type="entry name" value="DnaB_C"/>
    <property type="match status" value="1"/>
</dbReference>
<dbReference type="EMBL" id="FXUB01000004">
    <property type="protein sequence ID" value="SMP16007.1"/>
    <property type="molecule type" value="Genomic_DNA"/>
</dbReference>
<dbReference type="Proteomes" id="UP001157911">
    <property type="component" value="Unassembled WGS sequence"/>
</dbReference>
<organism evidence="19 20">
    <name type="scientific">Desulfurobacterium pacificum</name>
    <dbReference type="NCBI Taxonomy" id="240166"/>
    <lineage>
        <taxon>Bacteria</taxon>
        <taxon>Pseudomonadati</taxon>
        <taxon>Aquificota</taxon>
        <taxon>Aquificia</taxon>
        <taxon>Desulfurobacteriales</taxon>
        <taxon>Desulfurobacteriaceae</taxon>
        <taxon>Desulfurobacterium</taxon>
    </lineage>
</organism>